<gene>
    <name evidence="1" type="ORF">SDC9_115400</name>
</gene>
<name>A0A645BTC2_9ZZZZ</name>
<protein>
    <submittedName>
        <fullName evidence="1">Uncharacterized protein</fullName>
    </submittedName>
</protein>
<accession>A0A645BTC2</accession>
<comment type="caution">
    <text evidence="1">The sequence shown here is derived from an EMBL/GenBank/DDBJ whole genome shotgun (WGS) entry which is preliminary data.</text>
</comment>
<dbReference type="AlphaFoldDB" id="A0A645BTC2"/>
<dbReference type="EMBL" id="VSSQ01022273">
    <property type="protein sequence ID" value="MPM68467.1"/>
    <property type="molecule type" value="Genomic_DNA"/>
</dbReference>
<sequence>MYASVPYHVIPDLFFDHSMPVFLGLRKKPLVRVIKIQRERIINHEKSNTDPNCGGNNNDDLRAHSIFHNVCCKGVSEVVKYNCCDSKLTVDRLDNFFKYALSRSRMLSNGTLLDLFAGASIICNFGADRRVAMSGGTYESTLLDRRAPA</sequence>
<proteinExistence type="predicted"/>
<evidence type="ECO:0000313" key="1">
    <source>
        <dbReference type="EMBL" id="MPM68467.1"/>
    </source>
</evidence>
<organism evidence="1">
    <name type="scientific">bioreactor metagenome</name>
    <dbReference type="NCBI Taxonomy" id="1076179"/>
    <lineage>
        <taxon>unclassified sequences</taxon>
        <taxon>metagenomes</taxon>
        <taxon>ecological metagenomes</taxon>
    </lineage>
</organism>
<reference evidence="1" key="1">
    <citation type="submission" date="2019-08" db="EMBL/GenBank/DDBJ databases">
        <authorList>
            <person name="Kucharzyk K."/>
            <person name="Murdoch R.W."/>
            <person name="Higgins S."/>
            <person name="Loffler F."/>
        </authorList>
    </citation>
    <scope>NUCLEOTIDE SEQUENCE</scope>
</reference>